<dbReference type="PANTHER" id="PTHR38785">
    <property type="entry name" value="HOMOLOG OF VIRK"/>
    <property type="match status" value="1"/>
</dbReference>
<dbReference type="RefSeq" id="WP_092701173.1">
    <property type="nucleotide sequence ID" value="NZ_FOSR01000002.1"/>
</dbReference>
<proteinExistence type="predicted"/>
<sequence>MSLPYFRRSLHARRDWSGGLVKRALTASKYVFRCALHWRHQSAWLRFLHETPRMSAMLPHDSRLHERPLHAYINRLLPLARRYAIIESHYRYLLAHWPAHLIDRVYREGAASLGRLVLKNDSVAELQLRRPLGRGREGELALYLLDAEGRPLSSVIFTLADEGRTVLIGCLQGAAAGLGREAVREFTKQAHGLRPKNLLLSMLYALAQAIGASQMLGVGNRAHPFSRNKGKIKADYDGFWAECLAQPRPDGFHALPLHEPARDESLVESKHRSAFRKREALRHTACSLLVQAVNGTRQDAANTEYGPSVAA</sequence>
<dbReference type="PANTHER" id="PTHR38785:SF1">
    <property type="entry name" value="HOMOLOG OF VIRK"/>
    <property type="match status" value="1"/>
</dbReference>
<evidence type="ECO:0000313" key="1">
    <source>
        <dbReference type="EMBL" id="SFK35303.1"/>
    </source>
</evidence>
<protein>
    <recommendedName>
        <fullName evidence="3">DUF535 domain-containing protein</fullName>
    </recommendedName>
</protein>
<accession>A0A1I3YU18</accession>
<dbReference type="EMBL" id="FOSR01000002">
    <property type="protein sequence ID" value="SFK35303.1"/>
    <property type="molecule type" value="Genomic_DNA"/>
</dbReference>
<dbReference type="AlphaFoldDB" id="A0A1I3YU18"/>
<evidence type="ECO:0000313" key="2">
    <source>
        <dbReference type="Proteomes" id="UP000198725"/>
    </source>
</evidence>
<dbReference type="InterPro" id="IPR007488">
    <property type="entry name" value="DUF535"/>
</dbReference>
<reference evidence="2" key="1">
    <citation type="submission" date="2016-10" db="EMBL/GenBank/DDBJ databases">
        <authorList>
            <person name="Varghese N."/>
            <person name="Submissions S."/>
        </authorList>
    </citation>
    <scope>NUCLEOTIDE SEQUENCE [LARGE SCALE GENOMIC DNA]</scope>
    <source>
        <strain evidence="2">MO64</strain>
    </source>
</reference>
<keyword evidence="2" id="KW-1185">Reference proteome</keyword>
<gene>
    <name evidence="1" type="ORF">SAMN05192579_10244</name>
</gene>
<evidence type="ECO:0008006" key="3">
    <source>
        <dbReference type="Google" id="ProtNLM"/>
    </source>
</evidence>
<dbReference type="GO" id="GO:0006974">
    <property type="term" value="P:DNA damage response"/>
    <property type="evidence" value="ECO:0007669"/>
    <property type="project" value="TreeGrafter"/>
</dbReference>
<dbReference type="Pfam" id="PF04393">
    <property type="entry name" value="DUF535"/>
    <property type="match status" value="1"/>
</dbReference>
<organism evidence="1 2">
    <name type="scientific">Rhodanobacter glycinis</name>
    <dbReference type="NCBI Taxonomy" id="582702"/>
    <lineage>
        <taxon>Bacteria</taxon>
        <taxon>Pseudomonadati</taxon>
        <taxon>Pseudomonadota</taxon>
        <taxon>Gammaproteobacteria</taxon>
        <taxon>Lysobacterales</taxon>
        <taxon>Rhodanobacteraceae</taxon>
        <taxon>Rhodanobacter</taxon>
    </lineage>
</organism>
<dbReference type="Proteomes" id="UP000198725">
    <property type="component" value="Unassembled WGS sequence"/>
</dbReference>
<name>A0A1I3YU18_9GAMM</name>